<dbReference type="AlphaFoldDB" id="A0A3P6QB71"/>
<dbReference type="OrthoDB" id="26371at2759"/>
<reference evidence="1 2" key="1">
    <citation type="submission" date="2018-11" db="EMBL/GenBank/DDBJ databases">
        <authorList>
            <consortium name="Pathogen Informatics"/>
        </authorList>
    </citation>
    <scope>NUCLEOTIDE SEQUENCE [LARGE SCALE GENOMIC DNA]</scope>
</reference>
<dbReference type="EMBL" id="UYRU01006044">
    <property type="protein sequence ID" value="VDK39603.1"/>
    <property type="molecule type" value="Genomic_DNA"/>
</dbReference>
<dbReference type="SUPFAM" id="SSF47923">
    <property type="entry name" value="Ypt/Rab-GAP domain of gyp1p"/>
    <property type="match status" value="1"/>
</dbReference>
<dbReference type="Gene3D" id="1.10.472.80">
    <property type="entry name" value="Ypt/Rab-GAP domain of gyp1p, domain 3"/>
    <property type="match status" value="1"/>
</dbReference>
<proteinExistence type="predicted"/>
<evidence type="ECO:0000313" key="2">
    <source>
        <dbReference type="Proteomes" id="UP000281553"/>
    </source>
</evidence>
<name>A0A3P6QB71_DIBLA</name>
<sequence>MAVFRLAGSVCHVFVCRDSTMLCSPVPSRYVIKMYSITGALFSVIVAVSEVTELLSHTNDEILPTNPSSADNQTAEPDGFSHFHVYVCAAFLMHFADELKRQRDFQSLMLYLQRLPTQRWGNDDVQMVLAEAFRLKSLFFYAPKHLDYRKKDIE</sequence>
<organism evidence="1 2">
    <name type="scientific">Dibothriocephalus latus</name>
    <name type="common">Fish tapeworm</name>
    <name type="synonym">Diphyllobothrium latum</name>
    <dbReference type="NCBI Taxonomy" id="60516"/>
    <lineage>
        <taxon>Eukaryota</taxon>
        <taxon>Metazoa</taxon>
        <taxon>Spiralia</taxon>
        <taxon>Lophotrochozoa</taxon>
        <taxon>Platyhelminthes</taxon>
        <taxon>Cestoda</taxon>
        <taxon>Eucestoda</taxon>
        <taxon>Diphyllobothriidea</taxon>
        <taxon>Diphyllobothriidae</taxon>
        <taxon>Dibothriocephalus</taxon>
    </lineage>
</organism>
<dbReference type="Proteomes" id="UP000281553">
    <property type="component" value="Unassembled WGS sequence"/>
</dbReference>
<protein>
    <submittedName>
        <fullName evidence="1">Uncharacterized protein</fullName>
    </submittedName>
</protein>
<accession>A0A3P6QB71</accession>
<gene>
    <name evidence="1" type="ORF">DILT_LOCUS1050</name>
</gene>
<dbReference type="InterPro" id="IPR035969">
    <property type="entry name" value="Rab-GAP_TBC_sf"/>
</dbReference>
<keyword evidence="2" id="KW-1185">Reference proteome</keyword>
<evidence type="ECO:0000313" key="1">
    <source>
        <dbReference type="EMBL" id="VDK39603.1"/>
    </source>
</evidence>